<dbReference type="InterPro" id="IPR030923">
    <property type="entry name" value="LptG"/>
</dbReference>
<evidence type="ECO:0000313" key="11">
    <source>
        <dbReference type="Proteomes" id="UP000824755"/>
    </source>
</evidence>
<proteinExistence type="inferred from homology"/>
<evidence type="ECO:0000256" key="2">
    <source>
        <dbReference type="ARBA" id="ARBA00004651"/>
    </source>
</evidence>
<keyword evidence="5 9" id="KW-0812">Transmembrane</keyword>
<comment type="similarity">
    <text evidence="3">Belongs to the LptF/LptG family.</text>
</comment>
<dbReference type="RefSeq" id="WP_220379490.1">
    <property type="nucleotide sequence ID" value="NZ_CP080544.1"/>
</dbReference>
<keyword evidence="4" id="KW-1003">Cell membrane</keyword>
<comment type="subunit">
    <text evidence="8">Component of the lipopolysaccharide transport and assembly complex. The LptBFG transporter is composed of two ATP-binding proteins (LptB) and two transmembrane proteins (LptF and LptG).</text>
</comment>
<evidence type="ECO:0000256" key="1">
    <source>
        <dbReference type="ARBA" id="ARBA00002265"/>
    </source>
</evidence>
<feature type="transmembrane region" description="Helical" evidence="9">
    <location>
        <begin position="285"/>
        <end position="303"/>
    </location>
</feature>
<evidence type="ECO:0000256" key="6">
    <source>
        <dbReference type="ARBA" id="ARBA00022989"/>
    </source>
</evidence>
<dbReference type="Proteomes" id="UP000824755">
    <property type="component" value="Chromosome"/>
</dbReference>
<evidence type="ECO:0000256" key="8">
    <source>
        <dbReference type="ARBA" id="ARBA00026081"/>
    </source>
</evidence>
<protein>
    <submittedName>
        <fullName evidence="10">LPS export ABC transporter permease LptG</fullName>
    </submittedName>
</protein>
<comment type="subcellular location">
    <subcellularLocation>
        <location evidence="2">Cell membrane</location>
        <topology evidence="2">Multi-pass membrane protein</topology>
    </subcellularLocation>
</comment>
<sequence>MMPFPKIHDVYIARAILGAVLLTWLVLLGMDFMVGGLVKEMQQVGQGKYTAADAFVTVLYTLPSRAYLLFPTAAVIGSLMGLGQLAASSELTVLRAVGLSRRRISVAVAGTLLVFTALMVVNGETLAPWGKLESDNYKASKKYDNHVLARQHGLWALEGNTVVSATAGETRMEGGRRWLELTNMRLYEFESNGRLMSITYAARAQHENDMWQMQDTVRIDFGQDKVTRTTAPLRSWKSTLDEAALASSIVRADALTARDLSKNIDYRKRNNLETSEFEDTYWSRWFYPLNVLALCLAAIPFAFGTLRSGGFGKRLFLGIVFALGFWMLQTQSVKLASVFKVDFRLAYLVPLVLMLFISWILFNRKPAS</sequence>
<feature type="transmembrane region" description="Helical" evidence="9">
    <location>
        <begin position="66"/>
        <end position="83"/>
    </location>
</feature>
<comment type="function">
    <text evidence="1">Part of the ABC transporter complex LptBFG involved in the translocation of lipopolysaccharide (LPS) from the inner membrane to the outer membrane.</text>
</comment>
<organism evidence="10 11">
    <name type="scientific">Lysobacter soyae</name>
    <dbReference type="NCBI Taxonomy" id="2764185"/>
    <lineage>
        <taxon>Bacteria</taxon>
        <taxon>Pseudomonadati</taxon>
        <taxon>Pseudomonadota</taxon>
        <taxon>Gammaproteobacteria</taxon>
        <taxon>Lysobacterales</taxon>
        <taxon>Lysobacteraceae</taxon>
        <taxon>Lysobacter</taxon>
    </lineage>
</organism>
<reference evidence="10 11" key="1">
    <citation type="submission" date="2021-08" db="EMBL/GenBank/DDBJ databases">
        <title>Lysobacter sp. strain CJ11 Genome sequencing and assembly.</title>
        <authorList>
            <person name="Kim I."/>
        </authorList>
    </citation>
    <scope>NUCLEOTIDE SEQUENCE [LARGE SCALE GENOMIC DNA]</scope>
    <source>
        <strain evidence="10 11">CJ11</strain>
    </source>
</reference>
<dbReference type="PANTHER" id="PTHR33529">
    <property type="entry name" value="SLR0882 PROTEIN-RELATED"/>
    <property type="match status" value="1"/>
</dbReference>
<evidence type="ECO:0000313" key="10">
    <source>
        <dbReference type="EMBL" id="QYR52705.1"/>
    </source>
</evidence>
<keyword evidence="7 9" id="KW-0472">Membrane</keyword>
<accession>A0ABX8WM41</accession>
<dbReference type="Pfam" id="PF03739">
    <property type="entry name" value="LptF_LptG"/>
    <property type="match status" value="1"/>
</dbReference>
<evidence type="ECO:0000256" key="7">
    <source>
        <dbReference type="ARBA" id="ARBA00023136"/>
    </source>
</evidence>
<evidence type="ECO:0000256" key="5">
    <source>
        <dbReference type="ARBA" id="ARBA00022692"/>
    </source>
</evidence>
<evidence type="ECO:0000256" key="9">
    <source>
        <dbReference type="SAM" id="Phobius"/>
    </source>
</evidence>
<feature type="transmembrane region" description="Helical" evidence="9">
    <location>
        <begin position="345"/>
        <end position="362"/>
    </location>
</feature>
<dbReference type="NCBIfam" id="TIGR04408">
    <property type="entry name" value="LptG_lptG"/>
    <property type="match status" value="1"/>
</dbReference>
<name>A0ABX8WM41_9GAMM</name>
<evidence type="ECO:0000256" key="3">
    <source>
        <dbReference type="ARBA" id="ARBA00007725"/>
    </source>
</evidence>
<keyword evidence="11" id="KW-1185">Reference proteome</keyword>
<evidence type="ECO:0000256" key="4">
    <source>
        <dbReference type="ARBA" id="ARBA00022475"/>
    </source>
</evidence>
<feature type="transmembrane region" description="Helical" evidence="9">
    <location>
        <begin position="12"/>
        <end position="34"/>
    </location>
</feature>
<feature type="transmembrane region" description="Helical" evidence="9">
    <location>
        <begin position="315"/>
        <end position="333"/>
    </location>
</feature>
<gene>
    <name evidence="10" type="primary">lptG</name>
    <name evidence="10" type="ORF">H8L67_08985</name>
</gene>
<dbReference type="PANTHER" id="PTHR33529:SF2">
    <property type="entry name" value="LIPOPOLYSACCHARIDE EXPORT SYSTEM PERMEASE PROTEIN LPTG"/>
    <property type="match status" value="1"/>
</dbReference>
<keyword evidence="6 9" id="KW-1133">Transmembrane helix</keyword>
<dbReference type="InterPro" id="IPR005495">
    <property type="entry name" value="LptG/LptF_permease"/>
</dbReference>
<dbReference type="EMBL" id="CP080544">
    <property type="protein sequence ID" value="QYR52705.1"/>
    <property type="molecule type" value="Genomic_DNA"/>
</dbReference>
<feature type="transmembrane region" description="Helical" evidence="9">
    <location>
        <begin position="104"/>
        <end position="121"/>
    </location>
</feature>